<dbReference type="AlphaFoldDB" id="A0A915BTH8"/>
<protein>
    <submittedName>
        <fullName evidence="3">Protein kinase domain-containing protein</fullName>
    </submittedName>
</protein>
<name>A0A915BTH8_PARUN</name>
<feature type="transmembrane region" description="Helical" evidence="1">
    <location>
        <begin position="24"/>
        <end position="45"/>
    </location>
</feature>
<keyword evidence="2" id="KW-1185">Reference proteome</keyword>
<organism evidence="2 3">
    <name type="scientific">Parascaris univalens</name>
    <name type="common">Nematode worm</name>
    <dbReference type="NCBI Taxonomy" id="6257"/>
    <lineage>
        <taxon>Eukaryota</taxon>
        <taxon>Metazoa</taxon>
        <taxon>Ecdysozoa</taxon>
        <taxon>Nematoda</taxon>
        <taxon>Chromadorea</taxon>
        <taxon>Rhabditida</taxon>
        <taxon>Spirurina</taxon>
        <taxon>Ascaridomorpha</taxon>
        <taxon>Ascaridoidea</taxon>
        <taxon>Ascarididae</taxon>
        <taxon>Parascaris</taxon>
    </lineage>
</organism>
<evidence type="ECO:0000256" key="1">
    <source>
        <dbReference type="SAM" id="Phobius"/>
    </source>
</evidence>
<evidence type="ECO:0000313" key="2">
    <source>
        <dbReference type="Proteomes" id="UP000887569"/>
    </source>
</evidence>
<reference evidence="3" key="1">
    <citation type="submission" date="2022-11" db="UniProtKB">
        <authorList>
            <consortium name="WormBaseParasite"/>
        </authorList>
    </citation>
    <scope>IDENTIFICATION</scope>
</reference>
<keyword evidence="1" id="KW-0472">Membrane</keyword>
<proteinExistence type="predicted"/>
<accession>A0A915BTH8</accession>
<sequence>MFSYDFVHTGESYRHQYSTVSNNGVIYLMNWHLSAGLLLLLTISGDLIVKVCSTFQLAWFCLLALLYQCIIFDGFLIASILSRFPLTSLKRNLVKSFFSCRPIYRSH</sequence>
<dbReference type="Proteomes" id="UP000887569">
    <property type="component" value="Unplaced"/>
</dbReference>
<dbReference type="WBParaSite" id="PgR058_g004_t06">
    <property type="protein sequence ID" value="PgR058_g004_t06"/>
    <property type="gene ID" value="PgR058_g004"/>
</dbReference>
<keyword evidence="1" id="KW-0812">Transmembrane</keyword>
<keyword evidence="1" id="KW-1133">Transmembrane helix</keyword>
<feature type="transmembrane region" description="Helical" evidence="1">
    <location>
        <begin position="57"/>
        <end position="81"/>
    </location>
</feature>
<evidence type="ECO:0000313" key="3">
    <source>
        <dbReference type="WBParaSite" id="PgR058_g004_t06"/>
    </source>
</evidence>